<protein>
    <submittedName>
        <fullName evidence="1">Uncharacterized protein</fullName>
    </submittedName>
</protein>
<reference evidence="1 2" key="5">
    <citation type="journal article" date="2019" name="Gigascience">
        <title>A chromosome-scale genome assembly of cucumber (Cucumis sativus L.).</title>
        <authorList>
            <person name="Li Q."/>
            <person name="Li H."/>
            <person name="Huang W."/>
            <person name="Xu Y."/>
            <person name="Zhou Q."/>
            <person name="Wang S."/>
            <person name="Ruan J."/>
            <person name="Huang S."/>
            <person name="Zhang Z."/>
        </authorList>
    </citation>
    <scope>NUCLEOTIDE SEQUENCE [LARGE SCALE GENOMIC DNA]</scope>
    <source>
        <strain evidence="2">cv. 9930</strain>
        <tissue evidence="1">Leaf</tissue>
    </source>
</reference>
<dbReference type="EMBL" id="ACHR03000016">
    <property type="protein sequence ID" value="KAE8637513.1"/>
    <property type="molecule type" value="Genomic_DNA"/>
</dbReference>
<name>A0ACB6HC93_CUCSA</name>
<accession>A0ACB6HC93</accession>
<reference evidence="1 2" key="2">
    <citation type="journal article" date="2009" name="PLoS ONE">
        <title>An integrated genetic and cytogenetic map of the cucumber genome.</title>
        <authorList>
            <person name="Ren Y."/>
            <person name="Zhang Z."/>
            <person name="Liu J."/>
            <person name="Staub J.E."/>
            <person name="Han Y."/>
            <person name="Cheng Z."/>
            <person name="Li X."/>
            <person name="Lu J."/>
            <person name="Miao H."/>
            <person name="Kang H."/>
            <person name="Xie B."/>
            <person name="Gu X."/>
            <person name="Wang X."/>
            <person name="Du Y."/>
            <person name="Jin W."/>
            <person name="Huang S."/>
        </authorList>
    </citation>
    <scope>NUCLEOTIDE SEQUENCE [LARGE SCALE GENOMIC DNA]</scope>
    <source>
        <strain evidence="2">cv. 9930</strain>
        <tissue evidence="1">Leaf</tissue>
    </source>
</reference>
<reference evidence="1 2" key="1">
    <citation type="journal article" date="2009" name="Nat. Genet.">
        <title>The genome of the cucumber, Cucumis sativus L.</title>
        <authorList>
            <person name="Huang S."/>
            <person name="Li R."/>
            <person name="Zhang Z."/>
            <person name="Li L."/>
            <person name="Gu X."/>
            <person name="Fan W."/>
            <person name="Lucas W.J."/>
            <person name="Wang X."/>
            <person name="Xie B."/>
            <person name="Ni P."/>
            <person name="Ren Y."/>
            <person name="Zhu H."/>
            <person name="Li J."/>
            <person name="Lin K."/>
            <person name="Jin W."/>
            <person name="Fei Z."/>
            <person name="Li G."/>
            <person name="Staub J."/>
            <person name="Kilian A."/>
            <person name="van der Vossen E.A."/>
            <person name="Wu Y."/>
            <person name="Guo J."/>
            <person name="He J."/>
            <person name="Jia Z."/>
            <person name="Ren Y."/>
            <person name="Tian G."/>
            <person name="Lu Y."/>
            <person name="Ruan J."/>
            <person name="Qian W."/>
            <person name="Wang M."/>
            <person name="Huang Q."/>
            <person name="Li B."/>
            <person name="Xuan Z."/>
            <person name="Cao J."/>
            <person name="Asan"/>
            <person name="Wu Z."/>
            <person name="Zhang J."/>
            <person name="Cai Q."/>
            <person name="Bai Y."/>
            <person name="Zhao B."/>
            <person name="Han Y."/>
            <person name="Li Y."/>
            <person name="Li X."/>
            <person name="Wang S."/>
            <person name="Shi Q."/>
            <person name="Liu S."/>
            <person name="Cho W.K."/>
            <person name="Kim J.Y."/>
            <person name="Xu Y."/>
            <person name="Heller-Uszynska K."/>
            <person name="Miao H."/>
            <person name="Cheng Z."/>
            <person name="Zhang S."/>
            <person name="Wu J."/>
            <person name="Yang Y."/>
            <person name="Kang H."/>
            <person name="Li M."/>
            <person name="Liang H."/>
            <person name="Ren X."/>
            <person name="Shi Z."/>
            <person name="Wen M."/>
            <person name="Jian M."/>
            <person name="Yang H."/>
            <person name="Zhang G."/>
            <person name="Yang Z."/>
            <person name="Chen R."/>
            <person name="Liu S."/>
            <person name="Li J."/>
            <person name="Ma L."/>
            <person name="Liu H."/>
            <person name="Zhou Y."/>
            <person name="Zhao J."/>
            <person name="Fang X."/>
            <person name="Li G."/>
            <person name="Fang L."/>
            <person name="Li Y."/>
            <person name="Liu D."/>
            <person name="Zheng H."/>
            <person name="Zhang Y."/>
            <person name="Qin N."/>
            <person name="Li Z."/>
            <person name="Yang G."/>
            <person name="Yang S."/>
            <person name="Bolund L."/>
            <person name="Kristiansen K."/>
            <person name="Zheng H."/>
            <person name="Li S."/>
            <person name="Zhang X."/>
            <person name="Yang H."/>
            <person name="Wang J."/>
            <person name="Sun R."/>
            <person name="Zhang B."/>
            <person name="Jiang S."/>
            <person name="Wang J."/>
            <person name="Du Y."/>
            <person name="Li S."/>
        </authorList>
    </citation>
    <scope>NUCLEOTIDE SEQUENCE [LARGE SCALE GENOMIC DNA]</scope>
    <source>
        <strain evidence="2">cv. 9930</strain>
        <tissue evidence="1">Leaf</tissue>
    </source>
</reference>
<evidence type="ECO:0000313" key="2">
    <source>
        <dbReference type="Proteomes" id="UP000029981"/>
    </source>
</evidence>
<proteinExistence type="predicted"/>
<comment type="caution">
    <text evidence="1">The sequence shown here is derived from an EMBL/GenBank/DDBJ whole genome shotgun (WGS) entry which is preliminary data.</text>
</comment>
<sequence>MEEKLPSIWETMESIIAINERTQQMMLLFMETMEKEETKRSEIEETLTEAIDRRGIQIEENDQRLSEWLETTTNDIEDTTSEIEDSISRSSKKITEKLEDEAEKKPQIPMIKTVDGGMTPVGRAENEVQTEKVSDRNQFKIEIEGKEIDQNKLSSSVGSTLYCYRSPEEREAFKGWFELD</sequence>
<evidence type="ECO:0000313" key="1">
    <source>
        <dbReference type="EMBL" id="KAE8637513.1"/>
    </source>
</evidence>
<keyword evidence="2" id="KW-1185">Reference proteome</keyword>
<dbReference type="Proteomes" id="UP000029981">
    <property type="component" value="Unassembled WGS sequence"/>
</dbReference>
<organism evidence="1 2">
    <name type="scientific">Cucumis sativus</name>
    <name type="common">Cucumber</name>
    <dbReference type="NCBI Taxonomy" id="3659"/>
    <lineage>
        <taxon>Eukaryota</taxon>
        <taxon>Viridiplantae</taxon>
        <taxon>Streptophyta</taxon>
        <taxon>Embryophyta</taxon>
        <taxon>Tracheophyta</taxon>
        <taxon>Spermatophyta</taxon>
        <taxon>Magnoliopsida</taxon>
        <taxon>eudicotyledons</taxon>
        <taxon>Gunneridae</taxon>
        <taxon>Pentapetalae</taxon>
        <taxon>rosids</taxon>
        <taxon>fabids</taxon>
        <taxon>Cucurbitales</taxon>
        <taxon>Cucurbitaceae</taxon>
        <taxon>Benincaseae</taxon>
        <taxon>Cucumis</taxon>
    </lineage>
</organism>
<reference evidence="1 2" key="4">
    <citation type="journal article" date="2011" name="BMC Genomics">
        <title>RNA-Seq improves annotation of protein-coding genes in the cucumber genome.</title>
        <authorList>
            <person name="Li Z."/>
            <person name="Zhang Z."/>
            <person name="Yan P."/>
            <person name="Huang S."/>
            <person name="Fei Z."/>
            <person name="Lin K."/>
        </authorList>
    </citation>
    <scope>NUCLEOTIDE SEQUENCE [LARGE SCALE GENOMIC DNA]</scope>
    <source>
        <strain evidence="2">cv. 9930</strain>
        <tissue evidence="1">Leaf</tissue>
    </source>
</reference>
<gene>
    <name evidence="1" type="ORF">Csa_004746</name>
</gene>
<reference evidence="1 2" key="3">
    <citation type="journal article" date="2010" name="BMC Genomics">
        <title>Transcriptome sequencing and comparative analysis of cucumber flowers with different sex types.</title>
        <authorList>
            <person name="Guo S."/>
            <person name="Zheng Y."/>
            <person name="Joung J.G."/>
            <person name="Liu S."/>
            <person name="Zhang Z."/>
            <person name="Crasta O.R."/>
            <person name="Sobral B.W."/>
            <person name="Xu Y."/>
            <person name="Huang S."/>
            <person name="Fei Z."/>
        </authorList>
    </citation>
    <scope>NUCLEOTIDE SEQUENCE [LARGE SCALE GENOMIC DNA]</scope>
    <source>
        <strain evidence="2">cv. 9930</strain>
        <tissue evidence="1">Leaf</tissue>
    </source>
</reference>